<organism evidence="2 3">
    <name type="scientific">Parascedosporium putredinis</name>
    <dbReference type="NCBI Taxonomy" id="1442378"/>
    <lineage>
        <taxon>Eukaryota</taxon>
        <taxon>Fungi</taxon>
        <taxon>Dikarya</taxon>
        <taxon>Ascomycota</taxon>
        <taxon>Pezizomycotina</taxon>
        <taxon>Sordariomycetes</taxon>
        <taxon>Hypocreomycetidae</taxon>
        <taxon>Microascales</taxon>
        <taxon>Microascaceae</taxon>
        <taxon>Parascedosporium</taxon>
    </lineage>
</organism>
<name>A0A9P1MCM7_9PEZI</name>
<accession>A0A9P1MCM7</accession>
<keyword evidence="3" id="KW-1185">Reference proteome</keyword>
<sequence length="273" mass="29933">MPPPPPEPRDSPWRTTTPPEDRIRSVPIPSAPADPGFVHLGLIELRKRLRDMGPTYLRTHTLPDIFVKGVALRRNSALASSDPSLAWEAKREASAPMGDLRRGFDDEIFVQVRVRPRDGRRPFMVQRRFSLADLRATIPVYGTMGCSEIRLSSRPSSAVNLTASPLLSSSVGVATAAPRVGQRRQLSIAGAMCGPLAPSRHRTASTGVEVKLPPRNYNNVMPIHLEYARSFLPVLAALLLSGYVREGDVVDVPVPHPAAWRQTVTHVYTGMAS</sequence>
<dbReference type="AlphaFoldDB" id="A0A9P1MCM7"/>
<gene>
    <name evidence="2" type="ORF">PPNO1_LOCUS8111</name>
</gene>
<feature type="region of interest" description="Disordered" evidence="1">
    <location>
        <begin position="1"/>
        <end position="30"/>
    </location>
</feature>
<reference evidence="2" key="1">
    <citation type="submission" date="2022-11" db="EMBL/GenBank/DDBJ databases">
        <authorList>
            <person name="Scott C."/>
            <person name="Bruce N."/>
        </authorList>
    </citation>
    <scope>NUCLEOTIDE SEQUENCE</scope>
</reference>
<dbReference type="EMBL" id="CALLCH030000018">
    <property type="protein sequence ID" value="CAI4218529.1"/>
    <property type="molecule type" value="Genomic_DNA"/>
</dbReference>
<evidence type="ECO:0000313" key="2">
    <source>
        <dbReference type="EMBL" id="CAI4218529.1"/>
    </source>
</evidence>
<evidence type="ECO:0000256" key="1">
    <source>
        <dbReference type="SAM" id="MobiDB-lite"/>
    </source>
</evidence>
<protein>
    <submittedName>
        <fullName evidence="2">Uncharacterized protein</fullName>
    </submittedName>
</protein>
<dbReference type="OrthoDB" id="3492129at2759"/>
<evidence type="ECO:0000313" key="3">
    <source>
        <dbReference type="Proteomes" id="UP000838763"/>
    </source>
</evidence>
<dbReference type="Proteomes" id="UP000838763">
    <property type="component" value="Unassembled WGS sequence"/>
</dbReference>
<proteinExistence type="predicted"/>
<comment type="caution">
    <text evidence="2">The sequence shown here is derived from an EMBL/GenBank/DDBJ whole genome shotgun (WGS) entry which is preliminary data.</text>
</comment>